<reference evidence="9" key="3">
    <citation type="submission" date="2014-09" db="EMBL/GenBank/DDBJ databases">
        <authorList>
            <person name="Magalhaes I.L.F."/>
            <person name="Oliveira U."/>
            <person name="Santos F.R."/>
            <person name="Vidigal T.H.D.A."/>
            <person name="Brescovit A.D."/>
            <person name="Santos A.J."/>
        </authorList>
    </citation>
    <scope>NUCLEOTIDE SEQUENCE</scope>
</reference>
<feature type="region of interest" description="Disordered" evidence="5">
    <location>
        <begin position="252"/>
        <end position="275"/>
    </location>
</feature>
<evidence type="ECO:0000313" key="7">
    <source>
        <dbReference type="EMBL" id="JAG30607.1"/>
    </source>
</evidence>
<evidence type="ECO:0000256" key="4">
    <source>
        <dbReference type="ARBA" id="ARBA00022927"/>
    </source>
</evidence>
<dbReference type="InterPro" id="IPR033961">
    <property type="entry name" value="Exo84"/>
</dbReference>
<protein>
    <submittedName>
        <fullName evidence="8">Exocyst complex component 8</fullName>
    </submittedName>
</protein>
<dbReference type="PANTHER" id="PTHR21426">
    <property type="entry name" value="EXOCYST COMPLEX COMPONENT 8"/>
    <property type="match status" value="1"/>
</dbReference>
<evidence type="ECO:0000313" key="9">
    <source>
        <dbReference type="EMBL" id="JAG61332.1"/>
    </source>
</evidence>
<evidence type="ECO:0000256" key="5">
    <source>
        <dbReference type="SAM" id="MobiDB-lite"/>
    </source>
</evidence>
<dbReference type="Pfam" id="PF16528">
    <property type="entry name" value="Exo84_C"/>
    <property type="match status" value="1"/>
</dbReference>
<dbReference type="InterPro" id="IPR042560">
    <property type="entry name" value="Exo84_C_2"/>
</dbReference>
<dbReference type="InterPro" id="IPR011993">
    <property type="entry name" value="PH-like_dom_sf"/>
</dbReference>
<dbReference type="Pfam" id="PF08700">
    <property type="entry name" value="VPS51_Exo84_N"/>
    <property type="match status" value="1"/>
</dbReference>
<dbReference type="GO" id="GO:0006893">
    <property type="term" value="P:Golgi to plasma membrane transport"/>
    <property type="evidence" value="ECO:0007669"/>
    <property type="project" value="TreeGrafter"/>
</dbReference>
<name>A0A0A9YHQ1_LYGHE</name>
<dbReference type="InterPro" id="IPR042561">
    <property type="entry name" value="Exo84_C_1"/>
</dbReference>
<keyword evidence="2" id="KW-0813">Transport</keyword>
<proteinExistence type="inferred from homology"/>
<organism evidence="8">
    <name type="scientific">Lygus hesperus</name>
    <name type="common">Western plant bug</name>
    <dbReference type="NCBI Taxonomy" id="30085"/>
    <lineage>
        <taxon>Eukaryota</taxon>
        <taxon>Metazoa</taxon>
        <taxon>Ecdysozoa</taxon>
        <taxon>Arthropoda</taxon>
        <taxon>Hexapoda</taxon>
        <taxon>Insecta</taxon>
        <taxon>Pterygota</taxon>
        <taxon>Neoptera</taxon>
        <taxon>Paraneoptera</taxon>
        <taxon>Hemiptera</taxon>
        <taxon>Heteroptera</taxon>
        <taxon>Panheteroptera</taxon>
        <taxon>Cimicomorpha</taxon>
        <taxon>Miridae</taxon>
        <taxon>Mirini</taxon>
        <taxon>Lygus</taxon>
    </lineage>
</organism>
<evidence type="ECO:0000259" key="6">
    <source>
        <dbReference type="Pfam" id="PF16528"/>
    </source>
</evidence>
<keyword evidence="3" id="KW-0268">Exocytosis</keyword>
<accession>A0A0A9YHQ1</accession>
<comment type="similarity">
    <text evidence="1">Belongs to the EXO84 family.</text>
</comment>
<evidence type="ECO:0000256" key="2">
    <source>
        <dbReference type="ARBA" id="ARBA00022448"/>
    </source>
</evidence>
<dbReference type="Gene3D" id="1.20.58.1220">
    <property type="entry name" value="Exo84p, C-terminal helical domain"/>
    <property type="match status" value="1"/>
</dbReference>
<dbReference type="AlphaFoldDB" id="A0A0A9YHQ1"/>
<evidence type="ECO:0000313" key="8">
    <source>
        <dbReference type="EMBL" id="JAG30608.1"/>
    </source>
</evidence>
<dbReference type="Gene3D" id="1.20.58.1210">
    <property type="entry name" value="Exo84p, N-terminal helical domain"/>
    <property type="match status" value="1"/>
</dbReference>
<reference evidence="8" key="2">
    <citation type="submission" date="2014-07" db="EMBL/GenBank/DDBJ databases">
        <authorList>
            <person name="Hull J."/>
        </authorList>
    </citation>
    <scope>NUCLEOTIDE SEQUENCE</scope>
</reference>
<dbReference type="SUPFAM" id="SSF74788">
    <property type="entry name" value="Cullin repeat-like"/>
    <property type="match status" value="1"/>
</dbReference>
<dbReference type="PANTHER" id="PTHR21426:SF12">
    <property type="entry name" value="EXOCYST COMPLEX COMPONENT 8"/>
    <property type="match status" value="1"/>
</dbReference>
<dbReference type="GO" id="GO:0015031">
    <property type="term" value="P:protein transport"/>
    <property type="evidence" value="ECO:0007669"/>
    <property type="project" value="UniProtKB-KW"/>
</dbReference>
<gene>
    <name evidence="8" type="primary">exoc8_0</name>
    <name evidence="7" type="synonym">exoc8_1</name>
    <name evidence="8" type="ORF">CM83_80514</name>
    <name evidence="7" type="ORF">CM83_80515</name>
</gene>
<dbReference type="GO" id="GO:0006887">
    <property type="term" value="P:exocytosis"/>
    <property type="evidence" value="ECO:0007669"/>
    <property type="project" value="UniProtKB-KW"/>
</dbReference>
<dbReference type="InterPro" id="IPR032403">
    <property type="entry name" value="Exo84_C"/>
</dbReference>
<dbReference type="GO" id="GO:0000145">
    <property type="term" value="C:exocyst"/>
    <property type="evidence" value="ECO:0007669"/>
    <property type="project" value="InterPro"/>
</dbReference>
<feature type="domain" description="Exocyst component Exo84 C-terminal" evidence="6">
    <location>
        <begin position="294"/>
        <end position="495"/>
    </location>
</feature>
<keyword evidence="4" id="KW-0653">Protein transport</keyword>
<dbReference type="CDD" id="cd01226">
    <property type="entry name" value="PH_RalBD_exo84"/>
    <property type="match status" value="1"/>
</dbReference>
<dbReference type="EMBL" id="GBRD01004489">
    <property type="protein sequence ID" value="JAG61332.1"/>
    <property type="molecule type" value="Transcribed_RNA"/>
</dbReference>
<dbReference type="Gene3D" id="2.30.29.30">
    <property type="entry name" value="Pleckstrin-homology domain (PH domain)/Phosphotyrosine-binding domain (PTB)"/>
    <property type="match status" value="1"/>
</dbReference>
<sequence length="670" mass="75860">MSIDQLKKFGSQDFNPEKYVKEVSQVCVGGPELLRHKTKIQLFAEETSQALKKNVYKNYMQFIETAREISHLEGEMYQLSHLLSEQRALLTSMASVPPPLEVAESSGKEEKRTDTLKTVMEKVEACPVLTEVEGRDLLHEGDLVELDVLENTAIHRCHAYLFTDMVMIATWISDRRGPAKFKYEKTYELGSLAVVNVRDLGSVKHAFKLLVFPDSRLFQCANHQAREDWLMKFEEAKKAKVADVVKKKVQKQISEVEKQPPARTDSIDSGSNPFMWDEDQTSLDSKLHQEEPDWLVEASDDLEVLIAQRHFEDAYSLIQRANSYFQDHPVPDIKSKVDVRTQTLIDVLLGELSVDGDKSLQGGLRATRRSVRILNQLDKSALACELYLKVCSNVLKAQTKRVKREGTTLAYVKRISEVFFSSLAGITGEFQYRAFPSQPSCSSAFVVWASMEVSHFMSHFVKQVFVPQTSLNTLAESVQIVRKAAQQMCEMGLDLEYHLEGHLITPVTKALAETREKLLDAVRLRCAEDIWRPAKAPRSSLASLAPSTEEGAHDLTLNSLAFIKLYNSLLDDCLTIAWPDLEHAMSKVLYDVFDAQLKHIAASRDNNKFQAQKSLIMKNSRYLLVDFLGGCRTKYKAKMLHDCKAFERLQRTHALLLKDTSGVATIIGYV</sequence>
<reference evidence="8" key="1">
    <citation type="journal article" date="2014" name="PLoS ONE">
        <title>Transcriptome-Based Identification of ABC Transporters in the Western Tarnished Plant Bug Lygus hesperus.</title>
        <authorList>
            <person name="Hull J.J."/>
            <person name="Chaney K."/>
            <person name="Geib S.M."/>
            <person name="Fabrick J.A."/>
            <person name="Brent C.S."/>
            <person name="Walsh D."/>
            <person name="Lavine L.C."/>
        </authorList>
    </citation>
    <scope>NUCLEOTIDE SEQUENCE</scope>
</reference>
<dbReference type="InterPro" id="IPR016159">
    <property type="entry name" value="Cullin_repeat-like_dom_sf"/>
</dbReference>
<dbReference type="SUPFAM" id="SSF50729">
    <property type="entry name" value="PH domain-like"/>
    <property type="match status" value="1"/>
</dbReference>
<evidence type="ECO:0000256" key="1">
    <source>
        <dbReference type="ARBA" id="ARBA00007210"/>
    </source>
</evidence>
<dbReference type="EMBL" id="GBHO01012997">
    <property type="protein sequence ID" value="JAG30607.1"/>
    <property type="molecule type" value="Transcribed_RNA"/>
</dbReference>
<dbReference type="EMBL" id="GBHO01012996">
    <property type="protein sequence ID" value="JAG30608.1"/>
    <property type="molecule type" value="Transcribed_RNA"/>
</dbReference>
<evidence type="ECO:0000256" key="3">
    <source>
        <dbReference type="ARBA" id="ARBA00022483"/>
    </source>
</evidence>